<organism evidence="4 5">
    <name type="scientific">Caldisericum exile (strain DSM 21853 / NBRC 104410 / AZM16c01)</name>
    <dbReference type="NCBI Taxonomy" id="511051"/>
    <lineage>
        <taxon>Bacteria</taxon>
        <taxon>Pseudomonadati</taxon>
        <taxon>Caldisericota/Cryosericota group</taxon>
        <taxon>Caldisericota</taxon>
        <taxon>Caldisericia</taxon>
        <taxon>Caldisericales</taxon>
        <taxon>Caldisericaceae</taxon>
        <taxon>Caldisericum</taxon>
    </lineage>
</organism>
<dbReference type="PANTHER" id="PTHR43613">
    <property type="entry name" value="ABC TRANSPORTER, ATP-BINDING PROTEIN"/>
    <property type="match status" value="1"/>
</dbReference>
<dbReference type="RefSeq" id="WP_014452895.1">
    <property type="nucleotide sequence ID" value="NC_017096.1"/>
</dbReference>
<evidence type="ECO:0000313" key="4">
    <source>
        <dbReference type="EMBL" id="BAL80489.1"/>
    </source>
</evidence>
<sequence length="239" mass="26416">MKAIVVENLTKYYGDVKAVDGINFEVEEGEIFGLIGPNGAGKTTTLRILSTIIKKDSGGVSIFGYKLGSDDEKIREIITYLPEEAGAYKTLSGLGYLQFMAGFYAKSKEEFDEIIERGKSIANLGDRIKDKVSTYSKGMTRKLLLARALMHLPKLAILDEPTSGLDVVNSIEIRNIIKDFVKLGVTVLLSSHNMLEVEFLSDRVALIDKGKILDIGTPVGLKDKYSARNLEEVFMEVVR</sequence>
<keyword evidence="1" id="KW-0547">Nucleotide-binding</keyword>
<dbReference type="PANTHER" id="PTHR43613:SF1">
    <property type="entry name" value="ABC TRANSPORTER, ATP-BINDING PROTEIN"/>
    <property type="match status" value="1"/>
</dbReference>
<protein>
    <submittedName>
        <fullName evidence="4">ABC transporter ATP-binding protein</fullName>
    </submittedName>
</protein>
<dbReference type="SUPFAM" id="SSF52540">
    <property type="entry name" value="P-loop containing nucleoside triphosphate hydrolases"/>
    <property type="match status" value="1"/>
</dbReference>
<dbReference type="KEGG" id="cex:CSE_03630"/>
<keyword evidence="2 4" id="KW-0067">ATP-binding</keyword>
<dbReference type="PROSITE" id="PS50893">
    <property type="entry name" value="ABC_TRANSPORTER_2"/>
    <property type="match status" value="1"/>
</dbReference>
<feature type="domain" description="ABC transporter" evidence="3">
    <location>
        <begin position="4"/>
        <end position="234"/>
    </location>
</feature>
<dbReference type="Gene3D" id="3.40.50.300">
    <property type="entry name" value="P-loop containing nucleotide triphosphate hydrolases"/>
    <property type="match status" value="1"/>
</dbReference>
<dbReference type="CDD" id="cd03230">
    <property type="entry name" value="ABC_DR_subfamily_A"/>
    <property type="match status" value="1"/>
</dbReference>
<dbReference type="SMART" id="SM00382">
    <property type="entry name" value="AAA"/>
    <property type="match status" value="1"/>
</dbReference>
<accession>A0A7U6GDQ8</accession>
<dbReference type="OrthoDB" id="9804819at2"/>
<dbReference type="Pfam" id="PF00005">
    <property type="entry name" value="ABC_tran"/>
    <property type="match status" value="1"/>
</dbReference>
<evidence type="ECO:0000259" key="3">
    <source>
        <dbReference type="PROSITE" id="PS50893"/>
    </source>
</evidence>
<keyword evidence="5" id="KW-1185">Reference proteome</keyword>
<evidence type="ECO:0000313" key="5">
    <source>
        <dbReference type="Proteomes" id="UP000004793"/>
    </source>
</evidence>
<dbReference type="InterPro" id="IPR027417">
    <property type="entry name" value="P-loop_NTPase"/>
</dbReference>
<dbReference type="GO" id="GO:0016887">
    <property type="term" value="F:ATP hydrolysis activity"/>
    <property type="evidence" value="ECO:0007669"/>
    <property type="project" value="InterPro"/>
</dbReference>
<name>A0A7U6GDQ8_CALEA</name>
<reference evidence="4 5" key="1">
    <citation type="submission" date="2011-01" db="EMBL/GenBank/DDBJ databases">
        <title>Whole genome sequence of Caldisericum exile AZM16c01.</title>
        <authorList>
            <person name="Narita-Yamada S."/>
            <person name="Kawakoshi A."/>
            <person name="Nakamura S."/>
            <person name="Sasagawa M."/>
            <person name="Fukada J."/>
            <person name="Sekine M."/>
            <person name="Kato Y."/>
            <person name="Fukai R."/>
            <person name="Sasaki K."/>
            <person name="Hanamaki A."/>
            <person name="Narita H."/>
            <person name="Konno Y."/>
            <person name="Mori K."/>
            <person name="Yamazaki S."/>
            <person name="Suzuki K."/>
            <person name="Fujita N."/>
        </authorList>
    </citation>
    <scope>NUCLEOTIDE SEQUENCE [LARGE SCALE GENOMIC DNA]</scope>
    <source>
        <strain evidence="5">DSM 21853 / NBRC 104410 / AZM16c01</strain>
    </source>
</reference>
<dbReference type="InterPro" id="IPR003439">
    <property type="entry name" value="ABC_transporter-like_ATP-bd"/>
</dbReference>
<proteinExistence type="predicted"/>
<dbReference type="EMBL" id="AP012051">
    <property type="protein sequence ID" value="BAL80489.1"/>
    <property type="molecule type" value="Genomic_DNA"/>
</dbReference>
<dbReference type="InterPro" id="IPR003593">
    <property type="entry name" value="AAA+_ATPase"/>
</dbReference>
<evidence type="ECO:0000256" key="1">
    <source>
        <dbReference type="ARBA" id="ARBA00022741"/>
    </source>
</evidence>
<evidence type="ECO:0000256" key="2">
    <source>
        <dbReference type="ARBA" id="ARBA00022840"/>
    </source>
</evidence>
<dbReference type="AlphaFoldDB" id="A0A7U6GDQ8"/>
<dbReference type="Proteomes" id="UP000004793">
    <property type="component" value="Chromosome"/>
</dbReference>
<gene>
    <name evidence="4" type="ordered locus">CSE_03630</name>
</gene>
<dbReference type="GO" id="GO:0005524">
    <property type="term" value="F:ATP binding"/>
    <property type="evidence" value="ECO:0007669"/>
    <property type="project" value="UniProtKB-KW"/>
</dbReference>